<dbReference type="STRING" id="7266.A0A3B0JYI3"/>
<name>A0A3B0JYI3_DROGU</name>
<proteinExistence type="predicted"/>
<dbReference type="PROSITE" id="PS51462">
    <property type="entry name" value="NUDIX"/>
    <property type="match status" value="1"/>
</dbReference>
<dbReference type="PANTHER" id="PTHR13030">
    <property type="entry name" value="NUDIX HYDROLASE"/>
    <property type="match status" value="1"/>
</dbReference>
<dbReference type="OrthoDB" id="9972248at2759"/>
<dbReference type="CDD" id="cd03670">
    <property type="entry name" value="NUDIX_ADPRase_Nudt9"/>
    <property type="match status" value="1"/>
</dbReference>
<dbReference type="FunFam" id="3.90.79.10:FF:000021">
    <property type="entry name" value="ADP-ribose pyrophosphatase, mitochondrial isoform X1"/>
    <property type="match status" value="1"/>
</dbReference>
<dbReference type="InterPro" id="IPR039989">
    <property type="entry name" value="NUDT9"/>
</dbReference>
<feature type="signal peptide" evidence="1">
    <location>
        <begin position="1"/>
        <end position="18"/>
    </location>
</feature>
<dbReference type="AlphaFoldDB" id="A0A3B0JYI3"/>
<dbReference type="InterPro" id="IPR000086">
    <property type="entry name" value="NUDIX_hydrolase_dom"/>
</dbReference>
<organism evidence="3 4">
    <name type="scientific">Drosophila guanche</name>
    <name type="common">Fruit fly</name>
    <dbReference type="NCBI Taxonomy" id="7266"/>
    <lineage>
        <taxon>Eukaryota</taxon>
        <taxon>Metazoa</taxon>
        <taxon>Ecdysozoa</taxon>
        <taxon>Arthropoda</taxon>
        <taxon>Hexapoda</taxon>
        <taxon>Insecta</taxon>
        <taxon>Pterygota</taxon>
        <taxon>Neoptera</taxon>
        <taxon>Endopterygota</taxon>
        <taxon>Diptera</taxon>
        <taxon>Brachycera</taxon>
        <taxon>Muscomorpha</taxon>
        <taxon>Ephydroidea</taxon>
        <taxon>Drosophilidae</taxon>
        <taxon>Drosophila</taxon>
        <taxon>Sophophora</taxon>
    </lineage>
</organism>
<dbReference type="SUPFAM" id="SSF55811">
    <property type="entry name" value="Nudix"/>
    <property type="match status" value="1"/>
</dbReference>
<dbReference type="GO" id="GO:0047631">
    <property type="term" value="F:ADP-ribose diphosphatase activity"/>
    <property type="evidence" value="ECO:0007669"/>
    <property type="project" value="InterPro"/>
</dbReference>
<dbReference type="Pfam" id="PF25969">
    <property type="entry name" value="NUDT9_N"/>
    <property type="match status" value="1"/>
</dbReference>
<feature type="domain" description="Nudix hydrolase" evidence="2">
    <location>
        <begin position="156"/>
        <end position="305"/>
    </location>
</feature>
<protein>
    <submittedName>
        <fullName evidence="3">Blast:ADP-ribose pyrophosphatase, mitochondrial</fullName>
    </submittedName>
</protein>
<evidence type="ECO:0000259" key="2">
    <source>
        <dbReference type="PROSITE" id="PS51462"/>
    </source>
</evidence>
<dbReference type="InterPro" id="IPR015797">
    <property type="entry name" value="NUDIX_hydrolase-like_dom_sf"/>
</dbReference>
<evidence type="ECO:0000313" key="3">
    <source>
        <dbReference type="EMBL" id="SPP87125.1"/>
    </source>
</evidence>
<keyword evidence="4" id="KW-1185">Reference proteome</keyword>
<gene>
    <name evidence="3" type="ORF">DGUA_6G009453</name>
</gene>
<keyword evidence="1" id="KW-0732">Signal</keyword>
<accession>A0A3B0JYI3</accession>
<evidence type="ECO:0000313" key="4">
    <source>
        <dbReference type="Proteomes" id="UP000268350"/>
    </source>
</evidence>
<evidence type="ECO:0000256" key="1">
    <source>
        <dbReference type="SAM" id="SignalP"/>
    </source>
</evidence>
<reference evidence="4" key="1">
    <citation type="submission" date="2018-01" db="EMBL/GenBank/DDBJ databases">
        <authorList>
            <person name="Alioto T."/>
            <person name="Alioto T."/>
        </authorList>
    </citation>
    <scope>NUCLEOTIDE SEQUENCE [LARGE SCALE GENOMIC DNA]</scope>
</reference>
<dbReference type="EMBL" id="OUUW01000012">
    <property type="protein sequence ID" value="SPP87125.1"/>
    <property type="molecule type" value="Genomic_DNA"/>
</dbReference>
<dbReference type="Proteomes" id="UP000268350">
    <property type="component" value="Unassembled WGS sequence"/>
</dbReference>
<dbReference type="PANTHER" id="PTHR13030:SF8">
    <property type="entry name" value="ADP-RIBOSE PYROPHOSPHATASE, MITOCHONDRIAL"/>
    <property type="match status" value="1"/>
</dbReference>
<feature type="chain" id="PRO_5017319568" evidence="1">
    <location>
        <begin position="19"/>
        <end position="310"/>
    </location>
</feature>
<dbReference type="Gene3D" id="3.90.79.10">
    <property type="entry name" value="Nucleoside Triphosphate Pyrophosphohydrolase"/>
    <property type="match status" value="1"/>
</dbReference>
<sequence length="310" mass="34491">MRNLKFVVLLLLPILLSSVLISSKSPPVQMMAALVKPGVFRHVTCLNNMYPRSGVLRFPVAEEQVFWSEPYVEYCPPSYTAPHIGGQVWADAPLPSETFQPKWNHNDGQVNRESFHGAYEIKDGLPRNPIGRTGLSGRGSLGRWGPNHAADPIVTRWKRNSNGEIVDNAATGKNILQMVAIQRSDNRLWAIPGGMVDPGENVSATLKREFTEEALNFTDNANMVEKFFTEGGVHIYSGYVDDFRNTDNAWMETTALNFHDEDGSQVGQLKLVAGDDAANVRWTDVGSSLKLHANHADIVREVAIKRDAHW</sequence>
<dbReference type="Pfam" id="PF00293">
    <property type="entry name" value="NUDIX"/>
    <property type="match status" value="1"/>
</dbReference>